<feature type="compositionally biased region" description="Low complexity" evidence="14">
    <location>
        <begin position="1567"/>
        <end position="1584"/>
    </location>
</feature>
<keyword evidence="8 12" id="KW-0371">Homeobox</keyword>
<feature type="domain" description="C2H2-type" evidence="16">
    <location>
        <begin position="1288"/>
        <end position="1316"/>
    </location>
</feature>
<keyword evidence="9" id="KW-0804">Transcription</keyword>
<feature type="compositionally biased region" description="Low complexity" evidence="14">
    <location>
        <begin position="1778"/>
        <end position="1806"/>
    </location>
</feature>
<dbReference type="SUPFAM" id="SSF46689">
    <property type="entry name" value="Homeodomain-like"/>
    <property type="match status" value="4"/>
</dbReference>
<feature type="region of interest" description="Disordered" evidence="14">
    <location>
        <begin position="1030"/>
        <end position="1057"/>
    </location>
</feature>
<evidence type="ECO:0000259" key="15">
    <source>
        <dbReference type="PROSITE" id="PS50071"/>
    </source>
</evidence>
<dbReference type="Pfam" id="PF00096">
    <property type="entry name" value="zf-C2H2"/>
    <property type="match status" value="1"/>
</dbReference>
<feature type="compositionally biased region" description="Polar residues" evidence="14">
    <location>
        <begin position="1336"/>
        <end position="1353"/>
    </location>
</feature>
<evidence type="ECO:0000256" key="8">
    <source>
        <dbReference type="ARBA" id="ARBA00023155"/>
    </source>
</evidence>
<evidence type="ECO:0000256" key="9">
    <source>
        <dbReference type="ARBA" id="ARBA00023163"/>
    </source>
</evidence>
<sequence length="2338" mass="258445">MEVYTNGEINGHDEFDEEDGEPFDATIIYNPDGSAYIIEADDDDDEDLLQLPKQDGSIIVKKKAPLPDDDVSIPQIASALFLHRSNTTLYNTLFSRRTPPPTPTMHSYRVYDVRHPPPRIDNRTTNLPNVPVTVPTRPILMCFICKMSFGVSKSFISHAIGEHSMDLLQAEEDILSQTNSSAIIQAVGKDKTPLMSFLEPYFPPPPPSTSPISDVESSASSANSPPPSAAVTSRAMPPLLAAAAVASFPPPMPPPPSMAAIDLATLSPSRSSCKTLKCPKCNWHYKYQETLEIHMKEKHPADGESSSCVYCVTKAAHPRLARGEAYTCGYKPYRCEVCNYSTTTKGNLSIHMQSDKHINNMQDLQNGSTPAPPPTTAPSAPPTPPSSLATSSTTNQATSSNQSSEKNKSKPVWRCDVCQYETNVARNLRIHMTSEKHTHNMMMLQQSMRMALPPLLFPPTTDPYYSTPLLASTTAMVEPLPDVFECCVCNVFATDSVESLHGHMQLDRTRVNGADAEFVSVVAGQHTCSLCSYKTPLKANFQLHSKTDKHVQRLQLALHVREGGPENAWRGKYVNVSNPVQVRCSACDFYTNSLHKLHAHSMTPAHGAAVRILQHVQMAESHVPADKRLYVCPVCSYSTRSKNKILQHSRTPQHASNLQGRSEDELGSVLRVRQADDNNTDRESQEECTPPGDDRDKDNNDGGLTSYENEVVNEDGMRPRTEEEDEEGVIEALEAAEQATKEGVTVDEQDEDDCKCHTCSNTFPTLDALYNHQNELGHLELKQTPRGPGYLCWKKSCNQYFSTANALQVHYREIHATPTAQNSSTSRRHAYKFRCSRCSLAFVTRDKLQLHHTYHVIRAATRCPVCDKNFRSIGALRKHVDNSHLDKMSDEEIAKYRATIAEVAPLIGLKLTDDPSANNEDINANSVITQDASYSDPACKYKCHRCRVGYARQSALVEHNKSAEHKRSNSSVSTTSGSSTPTLATTATTTTITGTTQESESSADEKFNDPSKPFKCHVCVEAFAQRNNLEVHEGSNSHKQRVKEEESGSEPPIAPLGWNFNDPNKPYRCNLCKVSFANSPNFDIHKRSVLHMKHISRLPDYINRNCWQSDDVVLETPDGKISAEDLIESSTNTIKKEEQISSPLPSTLPTANPTATSLPSTVIPNQNAISGINTGNNDEINLKMAVAKKRKDCLENKENNTPKAFTCSRCSSVFKTADSLEKHEGGECLGPPIVKLGRVKPALQRHLLESFGFECVMQYNENQKREVLKPCPDEETVGKKPPELLEKRTCSKCNKNFSSVWVLKAHEEEIHENLVPHDIVQKVATKFRSDYDKKQPSSSMPNENRSSGTPTPTALQEEKILTSTSSSGFSQASIKDEMPNVSCTDIASQMMQMPMLMPFAGMPLFMPPILPYPGMELAYAAGLGPTSNAAAIFDPSSNAKQQAAAAQLATSNPKRARTRINDDQLKILRAHFDINNSPTEAQIERMSRESGLPPKVIKHWFRNTLFKERQRNKDSPYNFNNPPSTTLDLAEYEKTGKIKSEATAKNEHLANSENMKSIEKDIDSQADVESVASFSESAVSSAPSTPVPPQPSNEIMNALTQANIAKAMAPLTPEMLMQVTSMTSQDGTIPGSSTTPKRANRTRNHFSYRFTDHQVKTLQEYFEQNAYPKDDELEHLSKTLQLSPRVIVVWFQNARQKARKSYENQPPSSSEKNATNSHSSSSNEDERYIKTPGSNYQCKRCSTVFQRYYELIKHQKSVCFKEEETPLSSCNNSNDGTSSSPPSKADVSSSSNGRDQLQQQQSQPQQKVYDCEKCSQSFGDTESWREHQALHIATPVFTPASFDSAFAILQNVAKHAEAKQSKRKSDDDQDSNNSGESCPSRDKRLRTTILPEQLDYLYQKYQADSNPSRKQLESIADEVGLKKRVVQVWFQNTRARERKALKDKESPTPALDMTKLLSNPYNVPSNPVLFPPSQAASFKKMYEEHLNKFITEASPAATISSGVGTSTPSSTSTPSAQTPISASSKVDRRKSATPQRAIPTVPTVLEDPSAPLDLSARAPSIPASQITPIRHYDDDNRSETYSESTTDGVDFMDEASNPSSPPSSHMAHGHGGSSGGLSGGSHRPAKRYRTQMTSLQIGVMKSLFDWYRTPSMSECELLGSEISLPKRVVQVWFQNARAKEKKARLAQGQPVDEPPRTPDSCSLCNFTFTHNYSVQDHIFTKRHIQNAMNHMRKQLESEGVRDTSLPKVETPTGSTNARSKPSKLEMGDNEKSRRTGNTSGTGGTSPLVSAGLNAQMMSMLGMPGSDLMMPLFLPSSAPGFPLTAGGLAPFMSGLAPGK</sequence>
<feature type="region of interest" description="Disordered" evidence="14">
    <location>
        <begin position="1699"/>
        <end position="1729"/>
    </location>
</feature>
<dbReference type="Pfam" id="PF12874">
    <property type="entry name" value="zf-met"/>
    <property type="match status" value="2"/>
</dbReference>
<dbReference type="InterPro" id="IPR003604">
    <property type="entry name" value="Matrin/U1-like-C_Znf_C2H2"/>
</dbReference>
<feature type="region of interest" description="Disordered" evidence="14">
    <location>
        <begin position="2235"/>
        <end position="2288"/>
    </location>
</feature>
<dbReference type="Pfam" id="PF24056">
    <property type="entry name" value="zf-C2H2_ZFHX3"/>
    <property type="match status" value="1"/>
</dbReference>
<dbReference type="Gene3D" id="3.30.160.60">
    <property type="entry name" value="Classic Zinc Finger"/>
    <property type="match status" value="6"/>
</dbReference>
<feature type="compositionally biased region" description="Pro residues" evidence="14">
    <location>
        <begin position="370"/>
        <end position="385"/>
    </location>
</feature>
<evidence type="ECO:0000256" key="4">
    <source>
        <dbReference type="ARBA" id="ARBA00022771"/>
    </source>
</evidence>
<feature type="compositionally biased region" description="Polar residues" evidence="14">
    <location>
        <begin position="1703"/>
        <end position="1722"/>
    </location>
</feature>
<feature type="region of interest" description="Disordered" evidence="14">
    <location>
        <begin position="646"/>
        <end position="665"/>
    </location>
</feature>
<feature type="compositionally biased region" description="Low complexity" evidence="14">
    <location>
        <begin position="2096"/>
        <end position="2106"/>
    </location>
</feature>
<feature type="domain" description="Homeobox" evidence="15">
    <location>
        <begin position="1641"/>
        <end position="1701"/>
    </location>
</feature>
<feature type="DNA-binding region" description="Homeobox" evidence="12">
    <location>
        <begin position="1643"/>
        <end position="1702"/>
    </location>
</feature>
<evidence type="ECO:0000256" key="14">
    <source>
        <dbReference type="SAM" id="MobiDB-lite"/>
    </source>
</evidence>
<feature type="domain" description="C2H2-type" evidence="16">
    <location>
        <begin position="1809"/>
        <end position="1831"/>
    </location>
</feature>
<evidence type="ECO:0000256" key="13">
    <source>
        <dbReference type="RuleBase" id="RU000682"/>
    </source>
</evidence>
<evidence type="ECO:0000256" key="2">
    <source>
        <dbReference type="ARBA" id="ARBA00022723"/>
    </source>
</evidence>
<feature type="compositionally biased region" description="Gly residues" evidence="14">
    <location>
        <begin position="2109"/>
        <end position="2119"/>
    </location>
</feature>
<dbReference type="PROSITE" id="PS00028">
    <property type="entry name" value="ZINC_FINGER_C2H2_1"/>
    <property type="match status" value="11"/>
</dbReference>
<dbReference type="PROSITE" id="PS00027">
    <property type="entry name" value="HOMEOBOX_1"/>
    <property type="match status" value="2"/>
</dbReference>
<evidence type="ECO:0000256" key="3">
    <source>
        <dbReference type="ARBA" id="ARBA00022737"/>
    </source>
</evidence>
<feature type="compositionally biased region" description="Low complexity" evidence="14">
    <location>
        <begin position="386"/>
        <end position="404"/>
    </location>
</feature>
<dbReference type="SMART" id="SM00355">
    <property type="entry name" value="ZnF_C2H2"/>
    <property type="match status" value="20"/>
</dbReference>
<keyword evidence="3" id="KW-0677">Repeat</keyword>
<feature type="compositionally biased region" description="Low complexity" evidence="14">
    <location>
        <begin position="1998"/>
        <end position="2024"/>
    </location>
</feature>
<evidence type="ECO:0000256" key="10">
    <source>
        <dbReference type="ARBA" id="ARBA00023242"/>
    </source>
</evidence>
<dbReference type="SMART" id="SM00389">
    <property type="entry name" value="HOX"/>
    <property type="match status" value="4"/>
</dbReference>
<feature type="region of interest" description="Disordered" evidence="14">
    <location>
        <begin position="1857"/>
        <end position="1885"/>
    </location>
</feature>
<dbReference type="GO" id="GO:0000978">
    <property type="term" value="F:RNA polymerase II cis-regulatory region sequence-specific DNA binding"/>
    <property type="evidence" value="ECO:0007669"/>
    <property type="project" value="TreeGrafter"/>
</dbReference>
<feature type="domain" description="C2H2-type" evidence="16">
    <location>
        <begin position="790"/>
        <end position="820"/>
    </location>
</feature>
<evidence type="ECO:0000256" key="11">
    <source>
        <dbReference type="PROSITE-ProRule" id="PRU00042"/>
    </source>
</evidence>
<feature type="region of interest" description="Disordered" evidence="14">
    <location>
        <begin position="360"/>
        <end position="408"/>
    </location>
</feature>
<dbReference type="InterPro" id="IPR013087">
    <property type="entry name" value="Znf_C2H2_type"/>
</dbReference>
<feature type="region of interest" description="Disordered" evidence="14">
    <location>
        <begin position="673"/>
        <end position="727"/>
    </location>
</feature>
<keyword evidence="7 12" id="KW-0238">DNA-binding</keyword>
<proteinExistence type="predicted"/>
<feature type="compositionally biased region" description="Basic and acidic residues" evidence="14">
    <location>
        <begin position="1857"/>
        <end position="1866"/>
    </location>
</feature>
<feature type="region of interest" description="Disordered" evidence="14">
    <location>
        <begin position="1998"/>
        <end position="2124"/>
    </location>
</feature>
<feature type="DNA-binding region" description="Homeobox" evidence="12">
    <location>
        <begin position="1882"/>
        <end position="1941"/>
    </location>
</feature>
<feature type="region of interest" description="Disordered" evidence="14">
    <location>
        <begin position="1328"/>
        <end position="1353"/>
    </location>
</feature>
<evidence type="ECO:0000256" key="6">
    <source>
        <dbReference type="ARBA" id="ARBA00023015"/>
    </source>
</evidence>
<dbReference type="InterPro" id="IPR001356">
    <property type="entry name" value="HD"/>
</dbReference>
<dbReference type="GO" id="GO:0008270">
    <property type="term" value="F:zinc ion binding"/>
    <property type="evidence" value="ECO:0007669"/>
    <property type="project" value="UniProtKB-KW"/>
</dbReference>
<evidence type="ECO:0000256" key="5">
    <source>
        <dbReference type="ARBA" id="ARBA00022833"/>
    </source>
</evidence>
<reference evidence="17 18" key="1">
    <citation type="submission" date="2020-08" db="EMBL/GenBank/DDBJ databases">
        <authorList>
            <person name="Hejnol A."/>
        </authorList>
    </citation>
    <scope>NUCLEOTIDE SEQUENCE [LARGE SCALE GENOMIC DNA]</scope>
</reference>
<dbReference type="FunFam" id="3.30.160.60:FF:000081">
    <property type="entry name" value="Zinc finger homeobox protein 4"/>
    <property type="match status" value="1"/>
</dbReference>
<feature type="domain" description="C2H2-type" evidence="16">
    <location>
        <begin position="833"/>
        <end position="855"/>
    </location>
</feature>
<feature type="domain" description="C2H2-type" evidence="16">
    <location>
        <begin position="1067"/>
        <end position="1099"/>
    </location>
</feature>
<feature type="domain" description="Homeobox" evidence="15">
    <location>
        <begin position="1451"/>
        <end position="1511"/>
    </location>
</feature>
<evidence type="ECO:0000256" key="12">
    <source>
        <dbReference type="PROSITE-ProRule" id="PRU00108"/>
    </source>
</evidence>
<evidence type="ECO:0000313" key="17">
    <source>
        <dbReference type="EMBL" id="CAD5117703.1"/>
    </source>
</evidence>
<keyword evidence="4 11" id="KW-0863">Zinc-finger</keyword>
<feature type="region of interest" description="Disordered" evidence="14">
    <location>
        <begin position="1563"/>
        <end position="1589"/>
    </location>
</feature>
<feature type="domain" description="C2H2-type" evidence="16">
    <location>
        <begin position="861"/>
        <end position="889"/>
    </location>
</feature>
<feature type="region of interest" description="Disordered" evidence="14">
    <location>
        <begin position="1"/>
        <end position="24"/>
    </location>
</feature>
<dbReference type="EMBL" id="CAJFCJ010000007">
    <property type="protein sequence ID" value="CAD5117703.1"/>
    <property type="molecule type" value="Genomic_DNA"/>
</dbReference>
<evidence type="ECO:0000259" key="16">
    <source>
        <dbReference type="PROSITE" id="PS50157"/>
    </source>
</evidence>
<gene>
    <name evidence="17" type="ORF">DGYR_LOCUS6205</name>
</gene>
<dbReference type="PANTHER" id="PTHR45891">
    <property type="entry name" value="ZINC FINGER HOMEOBOX PROTEIN"/>
    <property type="match status" value="1"/>
</dbReference>
<feature type="domain" description="C2H2-type" evidence="16">
    <location>
        <begin position="1014"/>
        <end position="1043"/>
    </location>
</feature>
<comment type="caution">
    <text evidence="17">The sequence shown here is derived from an EMBL/GenBank/DDBJ whole genome shotgun (WGS) entry which is preliminary data.</text>
</comment>
<feature type="domain" description="Homeobox" evidence="15">
    <location>
        <begin position="2123"/>
        <end position="2183"/>
    </location>
</feature>
<feature type="compositionally biased region" description="Low complexity" evidence="14">
    <location>
        <begin position="969"/>
        <end position="1000"/>
    </location>
</feature>
<accession>A0A7I8VSV7</accession>
<dbReference type="InterPro" id="IPR017970">
    <property type="entry name" value="Homeobox_CS"/>
</dbReference>
<feature type="domain" description="C2H2-type" evidence="16">
    <location>
        <begin position="941"/>
        <end position="970"/>
    </location>
</feature>
<feature type="domain" description="Homeobox" evidence="15">
    <location>
        <begin position="1880"/>
        <end position="1940"/>
    </location>
</feature>
<dbReference type="Gene3D" id="1.10.10.60">
    <property type="entry name" value="Homeodomain-like"/>
    <property type="match status" value="4"/>
</dbReference>
<keyword evidence="5" id="KW-0862">Zinc</keyword>
<dbReference type="PROSITE" id="PS50157">
    <property type="entry name" value="ZINC_FINGER_C2H2_2"/>
    <property type="match status" value="10"/>
</dbReference>
<feature type="compositionally biased region" description="Polar residues" evidence="14">
    <location>
        <begin position="648"/>
        <end position="660"/>
    </location>
</feature>
<dbReference type="SMART" id="SM00451">
    <property type="entry name" value="ZnF_U1"/>
    <property type="match status" value="6"/>
</dbReference>
<dbReference type="FunFam" id="1.10.10.60:FF:000064">
    <property type="entry name" value="Zinc finger homeobox protein 4"/>
    <property type="match status" value="1"/>
</dbReference>
<dbReference type="GO" id="GO:0005634">
    <property type="term" value="C:nucleus"/>
    <property type="evidence" value="ECO:0007669"/>
    <property type="project" value="UniProtKB-SubCell"/>
</dbReference>
<dbReference type="CDD" id="cd00086">
    <property type="entry name" value="homeodomain"/>
    <property type="match status" value="4"/>
</dbReference>
<feature type="DNA-binding region" description="Homeobox" evidence="12">
    <location>
        <begin position="1453"/>
        <end position="1512"/>
    </location>
</feature>
<dbReference type="Pfam" id="PF00046">
    <property type="entry name" value="Homeodomain"/>
    <property type="match status" value="4"/>
</dbReference>
<feature type="compositionally biased region" description="Basic and acidic residues" evidence="14">
    <location>
        <begin position="2262"/>
        <end position="2273"/>
    </location>
</feature>
<dbReference type="GO" id="GO:0000981">
    <property type="term" value="F:DNA-binding transcription factor activity, RNA polymerase II-specific"/>
    <property type="evidence" value="ECO:0007669"/>
    <property type="project" value="InterPro"/>
</dbReference>
<feature type="compositionally biased region" description="Basic and acidic residues" evidence="14">
    <location>
        <begin position="1030"/>
        <end position="1046"/>
    </location>
</feature>
<dbReference type="PROSITE" id="PS50071">
    <property type="entry name" value="HOMEOBOX_2"/>
    <property type="match status" value="4"/>
</dbReference>
<evidence type="ECO:0000313" key="18">
    <source>
        <dbReference type="Proteomes" id="UP000549394"/>
    </source>
</evidence>
<dbReference type="PANTHER" id="PTHR45891:SF3">
    <property type="entry name" value="ZINC FINGER PROTEIN 2"/>
    <property type="match status" value="1"/>
</dbReference>
<dbReference type="Proteomes" id="UP000549394">
    <property type="component" value="Unassembled WGS sequence"/>
</dbReference>
<dbReference type="InterPro" id="IPR036236">
    <property type="entry name" value="Znf_C2H2_sf"/>
</dbReference>
<feature type="compositionally biased region" description="Polar residues" evidence="14">
    <location>
        <begin position="1766"/>
        <end position="1777"/>
    </location>
</feature>
<dbReference type="InterPro" id="IPR009057">
    <property type="entry name" value="Homeodomain-like_sf"/>
</dbReference>
<feature type="domain" description="C2H2-type" evidence="16">
    <location>
        <begin position="1736"/>
        <end position="1766"/>
    </location>
</feature>
<feature type="compositionally biased region" description="Basic and acidic residues" evidence="14">
    <location>
        <begin position="673"/>
        <end position="685"/>
    </location>
</feature>
<feature type="region of interest" description="Disordered" evidence="14">
    <location>
        <begin position="959"/>
        <end position="1008"/>
    </location>
</feature>
<dbReference type="OrthoDB" id="6417226at2759"/>
<keyword evidence="2" id="KW-0479">Metal-binding</keyword>
<comment type="subcellular location">
    <subcellularLocation>
        <location evidence="1 12 13">Nucleus</location>
    </subcellularLocation>
</comment>
<evidence type="ECO:0000256" key="7">
    <source>
        <dbReference type="ARBA" id="ARBA00023125"/>
    </source>
</evidence>
<feature type="domain" description="C2H2-type" evidence="16">
    <location>
        <begin position="333"/>
        <end position="362"/>
    </location>
</feature>
<name>A0A7I8VSV7_9ANNE</name>
<dbReference type="SUPFAM" id="SSF57667">
    <property type="entry name" value="beta-beta-alpha zinc fingers"/>
    <property type="match status" value="5"/>
</dbReference>
<evidence type="ECO:0000256" key="1">
    <source>
        <dbReference type="ARBA" id="ARBA00004123"/>
    </source>
</evidence>
<keyword evidence="6" id="KW-0805">Transcription regulation</keyword>
<feature type="region of interest" description="Disordered" evidence="14">
    <location>
        <begin position="1766"/>
        <end position="1809"/>
    </location>
</feature>
<feature type="DNA-binding region" description="Homeobox" evidence="12">
    <location>
        <begin position="2125"/>
        <end position="2184"/>
    </location>
</feature>
<dbReference type="InterPro" id="IPR051968">
    <property type="entry name" value="ZnFinger_Homeobox_TR"/>
</dbReference>
<keyword evidence="10 12" id="KW-0539">Nucleus</keyword>
<feature type="compositionally biased region" description="Low complexity" evidence="14">
    <location>
        <begin position="210"/>
        <end position="223"/>
    </location>
</feature>
<feature type="region of interest" description="Disordered" evidence="14">
    <location>
        <begin position="206"/>
        <end position="231"/>
    </location>
</feature>
<protein>
    <submittedName>
        <fullName evidence="17">DgyrCDS6454</fullName>
    </submittedName>
</protein>
<feature type="compositionally biased region" description="Basic and acidic residues" evidence="14">
    <location>
        <begin position="2070"/>
        <end position="2080"/>
    </location>
</feature>
<keyword evidence="18" id="KW-1185">Reference proteome</keyword>
<organism evidence="17 18">
    <name type="scientific">Dimorphilus gyrociliatus</name>
    <dbReference type="NCBI Taxonomy" id="2664684"/>
    <lineage>
        <taxon>Eukaryota</taxon>
        <taxon>Metazoa</taxon>
        <taxon>Spiralia</taxon>
        <taxon>Lophotrochozoa</taxon>
        <taxon>Annelida</taxon>
        <taxon>Polychaeta</taxon>
        <taxon>Polychaeta incertae sedis</taxon>
        <taxon>Dinophilidae</taxon>
        <taxon>Dimorphilus</taxon>
    </lineage>
</organism>